<keyword evidence="1" id="KW-0812">Transmembrane</keyword>
<keyword evidence="1" id="KW-0472">Membrane</keyword>
<name>A0A1J1HQY9_9DIPT</name>
<sequence>MKNNTGQLTVKDFQLVLVEVTLTLFFSFLAKCKLEELLGKLFKRVKRRKLIWQCGALGGVDTLSIIKMILNFLQLSITHQLSA</sequence>
<feature type="transmembrane region" description="Helical" evidence="1">
    <location>
        <begin position="13"/>
        <end position="30"/>
    </location>
</feature>
<feature type="transmembrane region" description="Helical" evidence="1">
    <location>
        <begin position="50"/>
        <end position="73"/>
    </location>
</feature>
<reference evidence="2 3" key="1">
    <citation type="submission" date="2015-04" db="EMBL/GenBank/DDBJ databases">
        <authorList>
            <person name="Syromyatnikov M.Y."/>
            <person name="Popov V.N."/>
        </authorList>
    </citation>
    <scope>NUCLEOTIDE SEQUENCE [LARGE SCALE GENOMIC DNA]</scope>
</reference>
<dbReference type="Proteomes" id="UP000183832">
    <property type="component" value="Unassembled WGS sequence"/>
</dbReference>
<proteinExistence type="predicted"/>
<evidence type="ECO:0000313" key="2">
    <source>
        <dbReference type="EMBL" id="CRK88886.1"/>
    </source>
</evidence>
<protein>
    <submittedName>
        <fullName evidence="2">CLUMA_CG002843, isoform A</fullName>
    </submittedName>
</protein>
<organism evidence="2 3">
    <name type="scientific">Clunio marinus</name>
    <dbReference type="NCBI Taxonomy" id="568069"/>
    <lineage>
        <taxon>Eukaryota</taxon>
        <taxon>Metazoa</taxon>
        <taxon>Ecdysozoa</taxon>
        <taxon>Arthropoda</taxon>
        <taxon>Hexapoda</taxon>
        <taxon>Insecta</taxon>
        <taxon>Pterygota</taxon>
        <taxon>Neoptera</taxon>
        <taxon>Endopterygota</taxon>
        <taxon>Diptera</taxon>
        <taxon>Nematocera</taxon>
        <taxon>Chironomoidea</taxon>
        <taxon>Chironomidae</taxon>
        <taxon>Clunio</taxon>
    </lineage>
</organism>
<dbReference type="EMBL" id="CVRI01000010">
    <property type="protein sequence ID" value="CRK88886.1"/>
    <property type="molecule type" value="Genomic_DNA"/>
</dbReference>
<keyword evidence="1" id="KW-1133">Transmembrane helix</keyword>
<keyword evidence="3" id="KW-1185">Reference proteome</keyword>
<evidence type="ECO:0000313" key="3">
    <source>
        <dbReference type="Proteomes" id="UP000183832"/>
    </source>
</evidence>
<accession>A0A1J1HQY9</accession>
<dbReference type="AlphaFoldDB" id="A0A1J1HQY9"/>
<evidence type="ECO:0000256" key="1">
    <source>
        <dbReference type="SAM" id="Phobius"/>
    </source>
</evidence>
<gene>
    <name evidence="2" type="ORF">CLUMA_CG002843</name>
</gene>